<comment type="caution">
    <text evidence="2">The sequence shown here is derived from an EMBL/GenBank/DDBJ whole genome shotgun (WGS) entry which is preliminary data.</text>
</comment>
<evidence type="ECO:0000259" key="1">
    <source>
        <dbReference type="PROSITE" id="PS51277"/>
    </source>
</evidence>
<dbReference type="PROSITE" id="PS51277">
    <property type="entry name" value="BURP"/>
    <property type="match status" value="1"/>
</dbReference>
<dbReference type="AlphaFoldDB" id="A0A8J4RZN4"/>
<dbReference type="InterPro" id="IPR044816">
    <property type="entry name" value="BURP"/>
</dbReference>
<dbReference type="PANTHER" id="PTHR31236">
    <property type="entry name" value="BURP DOMAIN PROTEIN USPL1-LIKE"/>
    <property type="match status" value="1"/>
</dbReference>
<name>A0A8J4RZN4_9ROSI</name>
<protein>
    <recommendedName>
        <fullName evidence="1">BURP domain-containing protein</fullName>
    </recommendedName>
</protein>
<reference evidence="2" key="1">
    <citation type="submission" date="2020-03" db="EMBL/GenBank/DDBJ databases">
        <title>Castanea mollissima Vanexum genome sequencing.</title>
        <authorList>
            <person name="Staton M."/>
        </authorList>
    </citation>
    <scope>NUCLEOTIDE SEQUENCE</scope>
    <source>
        <tissue evidence="2">Leaf</tissue>
    </source>
</reference>
<gene>
    <name evidence="2" type="ORF">CMV_003349</name>
</gene>
<feature type="domain" description="BURP" evidence="1">
    <location>
        <begin position="120"/>
        <end position="338"/>
    </location>
</feature>
<dbReference type="Proteomes" id="UP000737018">
    <property type="component" value="Unassembled WGS sequence"/>
</dbReference>
<dbReference type="Pfam" id="PF03181">
    <property type="entry name" value="BURP"/>
    <property type="match status" value="1"/>
</dbReference>
<sequence length="342" mass="39133">MRRHSFRKGLTKLKFFDQRRKMGIGFASWSLFLHLLIVLFVHGIGARELTKTHQEELIDHNHMNGDVPSMDSDSKEHDGVHIILYDSQKQHVMNNQSNQEHVHAHHSTHMDHMDTSSMIFFTVKDLKVGKKLPIYFPKRDPSTSPHLLPREEADPIPFSSKQLPYLLEFFSFSSESPQAKAMKDTLKECETKPLKGETKFCATSLESMLDFTRGIMGLEYSPFQVLSTSHLTKSTTLYQNYTFLKMPEEIPAPKMVACHTMPYPYTIFYCHSQHSENKVFKVTLGGENGDLVEAITVCHMDTSQWSPDHVSFRVLGVQPGTSSVCHFFPADNFVWVPKPVSI</sequence>
<accession>A0A8J4RZN4</accession>
<dbReference type="SMART" id="SM01045">
    <property type="entry name" value="BURP"/>
    <property type="match status" value="1"/>
</dbReference>
<evidence type="ECO:0000313" key="3">
    <source>
        <dbReference type="Proteomes" id="UP000737018"/>
    </source>
</evidence>
<dbReference type="PANTHER" id="PTHR31236:SF32">
    <property type="entry name" value="BURP DOMAIN PROTEIN USPL1-LIKE"/>
    <property type="match status" value="1"/>
</dbReference>
<dbReference type="InterPro" id="IPR004873">
    <property type="entry name" value="BURP_dom"/>
</dbReference>
<dbReference type="EMBL" id="JRKL02000267">
    <property type="protein sequence ID" value="KAF3973201.1"/>
    <property type="molecule type" value="Genomic_DNA"/>
</dbReference>
<organism evidence="2 3">
    <name type="scientific">Castanea mollissima</name>
    <name type="common">Chinese chestnut</name>
    <dbReference type="NCBI Taxonomy" id="60419"/>
    <lineage>
        <taxon>Eukaryota</taxon>
        <taxon>Viridiplantae</taxon>
        <taxon>Streptophyta</taxon>
        <taxon>Embryophyta</taxon>
        <taxon>Tracheophyta</taxon>
        <taxon>Spermatophyta</taxon>
        <taxon>Magnoliopsida</taxon>
        <taxon>eudicotyledons</taxon>
        <taxon>Gunneridae</taxon>
        <taxon>Pentapetalae</taxon>
        <taxon>rosids</taxon>
        <taxon>fabids</taxon>
        <taxon>Fagales</taxon>
        <taxon>Fagaceae</taxon>
        <taxon>Castanea</taxon>
    </lineage>
</organism>
<proteinExistence type="predicted"/>
<evidence type="ECO:0000313" key="2">
    <source>
        <dbReference type="EMBL" id="KAF3973201.1"/>
    </source>
</evidence>
<keyword evidence="3" id="KW-1185">Reference proteome</keyword>
<dbReference type="OrthoDB" id="1909293at2759"/>